<evidence type="ECO:0000313" key="3">
    <source>
        <dbReference type="Proteomes" id="UP001212997"/>
    </source>
</evidence>
<organism evidence="2 3">
    <name type="scientific">Meripilus lineatus</name>
    <dbReference type="NCBI Taxonomy" id="2056292"/>
    <lineage>
        <taxon>Eukaryota</taxon>
        <taxon>Fungi</taxon>
        <taxon>Dikarya</taxon>
        <taxon>Basidiomycota</taxon>
        <taxon>Agaricomycotina</taxon>
        <taxon>Agaricomycetes</taxon>
        <taxon>Polyporales</taxon>
        <taxon>Meripilaceae</taxon>
        <taxon>Meripilus</taxon>
    </lineage>
</organism>
<gene>
    <name evidence="2" type="ORF">NLI96_g9707</name>
</gene>
<dbReference type="AlphaFoldDB" id="A0AAD5UV91"/>
<proteinExistence type="predicted"/>
<protein>
    <recommendedName>
        <fullName evidence="1">Tc1-like transposase DDE domain-containing protein</fullName>
    </recommendedName>
</protein>
<feature type="domain" description="Tc1-like transposase DDE" evidence="1">
    <location>
        <begin position="122"/>
        <end position="190"/>
    </location>
</feature>
<dbReference type="InterPro" id="IPR009057">
    <property type="entry name" value="Homeodomain-like_sf"/>
</dbReference>
<dbReference type="PANTHER" id="PTHR46564:SF1">
    <property type="entry name" value="TRANSPOSASE"/>
    <property type="match status" value="1"/>
</dbReference>
<comment type="caution">
    <text evidence="2">The sequence shown here is derived from an EMBL/GenBank/DDBJ whole genome shotgun (WGS) entry which is preliminary data.</text>
</comment>
<evidence type="ECO:0000313" key="2">
    <source>
        <dbReference type="EMBL" id="KAJ3478506.1"/>
    </source>
</evidence>
<sequence>MQRHPYISAERKQIATSISALSGTSEAATLTGISRRTVQRVVKLYRETGEVERKPVRSGPPPLLDLHDIEYIEALVEQRPDIYLAELRDALCLGRGVHASNTTICRALHNHNWTYKKEFRGFVQSLLGVMNPYPQPDSVLVMDNASIHHFEDLREMVEERGCRLVYLSPYSPDFNPIEEGFSCLKSYLRRHCDDLNAALAGNLTHEPYSVLWKAVHQTLTPENIYGWFRDCGYAH</sequence>
<dbReference type="InterPro" id="IPR038717">
    <property type="entry name" value="Tc1-like_DDE_dom"/>
</dbReference>
<keyword evidence="3" id="KW-1185">Reference proteome</keyword>
<dbReference type="InterPro" id="IPR036397">
    <property type="entry name" value="RNaseH_sf"/>
</dbReference>
<dbReference type="Pfam" id="PF13384">
    <property type="entry name" value="HTH_23"/>
    <property type="match status" value="1"/>
</dbReference>
<reference evidence="2" key="1">
    <citation type="submission" date="2022-07" db="EMBL/GenBank/DDBJ databases">
        <title>Genome Sequence of Physisporinus lineatus.</title>
        <authorList>
            <person name="Buettner E."/>
        </authorList>
    </citation>
    <scope>NUCLEOTIDE SEQUENCE</scope>
    <source>
        <strain evidence="2">VT162</strain>
    </source>
</reference>
<dbReference type="Proteomes" id="UP001212997">
    <property type="component" value="Unassembled WGS sequence"/>
</dbReference>
<dbReference type="EMBL" id="JANAWD010000506">
    <property type="protein sequence ID" value="KAJ3478506.1"/>
    <property type="molecule type" value="Genomic_DNA"/>
</dbReference>
<dbReference type="GO" id="GO:0003676">
    <property type="term" value="F:nucleic acid binding"/>
    <property type="evidence" value="ECO:0007669"/>
    <property type="project" value="InterPro"/>
</dbReference>
<dbReference type="SUPFAM" id="SSF53098">
    <property type="entry name" value="Ribonuclease H-like"/>
    <property type="match status" value="1"/>
</dbReference>
<name>A0AAD5UV91_9APHY</name>
<dbReference type="Gene3D" id="3.30.420.10">
    <property type="entry name" value="Ribonuclease H-like superfamily/Ribonuclease H"/>
    <property type="match status" value="1"/>
</dbReference>
<dbReference type="PANTHER" id="PTHR46564">
    <property type="entry name" value="TRANSPOSASE"/>
    <property type="match status" value="1"/>
</dbReference>
<accession>A0AAD5UV91</accession>
<evidence type="ECO:0000259" key="1">
    <source>
        <dbReference type="Pfam" id="PF13358"/>
    </source>
</evidence>
<dbReference type="SUPFAM" id="SSF46689">
    <property type="entry name" value="Homeodomain-like"/>
    <property type="match status" value="1"/>
</dbReference>
<dbReference type="InterPro" id="IPR012337">
    <property type="entry name" value="RNaseH-like_sf"/>
</dbReference>
<dbReference type="Pfam" id="PF13358">
    <property type="entry name" value="DDE_3"/>
    <property type="match status" value="1"/>
</dbReference>